<dbReference type="InterPro" id="IPR058923">
    <property type="entry name" value="RCC1-like_dom"/>
</dbReference>
<dbReference type="InterPro" id="IPR000408">
    <property type="entry name" value="Reg_chr_condens"/>
</dbReference>
<dbReference type="SUPFAM" id="SSF50985">
    <property type="entry name" value="RCC1/BLIP-II"/>
    <property type="match status" value="2"/>
</dbReference>
<dbReference type="PANTHER" id="PTHR45982:SF1">
    <property type="entry name" value="REGULATOR OF CHROMOSOME CONDENSATION"/>
    <property type="match status" value="1"/>
</dbReference>
<protein>
    <recommendedName>
        <fullName evidence="6">RCC1-like domain-containing protein</fullName>
    </recommendedName>
</protein>
<dbReference type="EMBL" id="AP026798">
    <property type="protein sequence ID" value="BDR52539.1"/>
    <property type="molecule type" value="Genomic_DNA"/>
</dbReference>
<evidence type="ECO:0000256" key="5">
    <source>
        <dbReference type="SAM" id="Phobius"/>
    </source>
</evidence>
<accession>A0ABM8B6R7</accession>
<dbReference type="InterPro" id="IPR013378">
    <property type="entry name" value="InlB-like_B-rpt"/>
</dbReference>
<dbReference type="InterPro" id="IPR009091">
    <property type="entry name" value="RCC1/BLIP-II"/>
</dbReference>
<dbReference type="Pfam" id="PF00415">
    <property type="entry name" value="RCC1"/>
    <property type="match status" value="1"/>
</dbReference>
<keyword evidence="5" id="KW-0812">Transmembrane</keyword>
<comment type="subcellular location">
    <subcellularLocation>
        <location evidence="1">Cell envelope</location>
    </subcellularLocation>
</comment>
<evidence type="ECO:0000313" key="7">
    <source>
        <dbReference type="EMBL" id="BDR52539.1"/>
    </source>
</evidence>
<keyword evidence="5" id="KW-0472">Membrane</keyword>
<evidence type="ECO:0000256" key="2">
    <source>
        <dbReference type="ARBA" id="ARBA00022658"/>
    </source>
</evidence>
<dbReference type="PANTHER" id="PTHR45982">
    <property type="entry name" value="REGULATOR OF CHROMOSOME CONDENSATION"/>
    <property type="match status" value="1"/>
</dbReference>
<dbReference type="Proteomes" id="UP001321766">
    <property type="component" value="Chromosome"/>
</dbReference>
<keyword evidence="2" id="KW-0344">Guanine-nucleotide releasing factor</keyword>
<dbReference type="Gene3D" id="2.60.40.4270">
    <property type="entry name" value="Listeria-Bacteroides repeat domain"/>
    <property type="match status" value="1"/>
</dbReference>
<feature type="region of interest" description="Disordered" evidence="4">
    <location>
        <begin position="728"/>
        <end position="747"/>
    </location>
</feature>
<feature type="transmembrane region" description="Helical" evidence="5">
    <location>
        <begin position="709"/>
        <end position="727"/>
    </location>
</feature>
<evidence type="ECO:0000256" key="3">
    <source>
        <dbReference type="ARBA" id="ARBA00022737"/>
    </source>
</evidence>
<dbReference type="Gene3D" id="2.130.10.30">
    <property type="entry name" value="Regulator of chromosome condensation 1/beta-lactamase-inhibitor protein II"/>
    <property type="match status" value="3"/>
</dbReference>
<feature type="domain" description="RCC1-like" evidence="6">
    <location>
        <begin position="350"/>
        <end position="610"/>
    </location>
</feature>
<keyword evidence="5" id="KW-1133">Transmembrane helix</keyword>
<dbReference type="PROSITE" id="PS50012">
    <property type="entry name" value="RCC1_3"/>
    <property type="match status" value="7"/>
</dbReference>
<gene>
    <name evidence="7" type="ORF">KIM372_04460</name>
</gene>
<sequence length="747" mass="77715">MIALGSNSQAYGWGRNSAPYTGVVGNGTTTDQRIPVAVNLPTNVPPDYQVTQISVAAEISICIGNDGYAYAWGDNSVGQIGDGSAGIPRLSPVRVAKPIIVITGVSFDGIGAGTVTHDTATDLWHVNAPRHMVPGKIKVRITWTLNGQAQTTALLDYEYKVSYSVSFDMAGAPVTPPGQQHVLNGHKASWPADDPKWNGYWFGGWELNGSAYDFTQPVNGNITLKARWNSYMFTISPVRGLGTGGTHVTVTPPNFDATLTQVSAGWYHSLGLGRDGKVYAWGRNDAGQLGDGTASNLTSPVAVRTPGGMKFTQVVAGPNDSFALATNGSLYAWGWNSKGQLGNGNTVNQSTPVLVPVPDGSTKYTKIIPGRQHTLAVTDTGAVYAWGANDMGQLGEGTTFDSLTPVKVKLPTGVTGFTQISAGSSHTVALGSDGRAYSWGWNGYGQLGSAAVAVGGQSSTPVATSLPGGVSSFKQVVASNDWSLGTSSSGRIYTWGYNGDNQLGDGTTVNRSTPVAPALPGGLSFDQVSVEGDGTVALASSGAAYTWGWNGYGQLGTGNQSSQANPVQITPPGGVTYAKVMVGRQHSLAVDTTGKVWAWGDNQYGQLGNGAGGSAGSLSLSAVGVTNPKLVISKVRFDSTDGTGLTANSDGTWGVITPAHADGPVTVTISWSLVGAPQTDYPINSYTYFTVFNLPNAGSIPLNRLTGSSLLGLSALTGLAYAGYTLSRKRRHPGRNRRRRAHAPQAS</sequence>
<evidence type="ECO:0000256" key="1">
    <source>
        <dbReference type="ARBA" id="ARBA00004196"/>
    </source>
</evidence>
<evidence type="ECO:0000259" key="6">
    <source>
        <dbReference type="Pfam" id="PF25390"/>
    </source>
</evidence>
<evidence type="ECO:0000256" key="4">
    <source>
        <dbReference type="SAM" id="MobiDB-lite"/>
    </source>
</evidence>
<dbReference type="InterPro" id="IPR042229">
    <property type="entry name" value="Listeria/Bacterioides_rpt_sf"/>
</dbReference>
<dbReference type="Pfam" id="PF25390">
    <property type="entry name" value="WD40_RLD"/>
    <property type="match status" value="1"/>
</dbReference>
<evidence type="ECO:0000313" key="8">
    <source>
        <dbReference type="Proteomes" id="UP001321766"/>
    </source>
</evidence>
<organism evidence="7 8">
    <name type="scientific">Bombiscardovia nodaiensis</name>
    <dbReference type="NCBI Taxonomy" id="2932181"/>
    <lineage>
        <taxon>Bacteria</taxon>
        <taxon>Bacillati</taxon>
        <taxon>Actinomycetota</taxon>
        <taxon>Actinomycetes</taxon>
        <taxon>Bifidobacteriales</taxon>
        <taxon>Bifidobacteriaceae</taxon>
        <taxon>Bombiscardovia</taxon>
    </lineage>
</organism>
<dbReference type="InterPro" id="IPR051553">
    <property type="entry name" value="Ran_GTPase-activating"/>
</dbReference>
<name>A0ABM8B6R7_9BIFI</name>
<dbReference type="PROSITE" id="PS00626">
    <property type="entry name" value="RCC1_2"/>
    <property type="match status" value="2"/>
</dbReference>
<dbReference type="PRINTS" id="PR00633">
    <property type="entry name" value="RCCNDNSATION"/>
</dbReference>
<proteinExistence type="predicted"/>
<keyword evidence="3" id="KW-0677">Repeat</keyword>
<keyword evidence="8" id="KW-1185">Reference proteome</keyword>
<dbReference type="Pfam" id="PF09479">
    <property type="entry name" value="Flg_new"/>
    <property type="match status" value="1"/>
</dbReference>
<reference evidence="7 8" key="1">
    <citation type="journal article" date="2023" name="Microbiol. Spectr.">
        <title>Symbiosis of Carpenter Bees with Uncharacterized Lactic Acid Bacteria Showing NAD Auxotrophy.</title>
        <authorList>
            <person name="Kawasaki S."/>
            <person name="Ozawa K."/>
            <person name="Mori T."/>
            <person name="Yamamoto A."/>
            <person name="Ito M."/>
            <person name="Ohkuma M."/>
            <person name="Sakamoto M."/>
            <person name="Matsutani M."/>
        </authorList>
    </citation>
    <scope>NUCLEOTIDE SEQUENCE [LARGE SCALE GENOMIC DNA]</scope>
    <source>
        <strain evidence="7 8">Kim37-2</strain>
    </source>
</reference>